<dbReference type="EMBL" id="CM015732">
    <property type="protein sequence ID" value="KAF3704946.1"/>
    <property type="molecule type" value="Genomic_DNA"/>
</dbReference>
<dbReference type="GO" id="GO:0016301">
    <property type="term" value="F:kinase activity"/>
    <property type="evidence" value="ECO:0007669"/>
    <property type="project" value="UniProtKB-KW"/>
</dbReference>
<gene>
    <name evidence="1" type="ORF">EXN66_Car020637</name>
</gene>
<keyword evidence="2" id="KW-1185">Reference proteome</keyword>
<proteinExistence type="predicted"/>
<organism evidence="1 2">
    <name type="scientific">Channa argus</name>
    <name type="common">Northern snakehead</name>
    <name type="synonym">Ophicephalus argus</name>
    <dbReference type="NCBI Taxonomy" id="215402"/>
    <lineage>
        <taxon>Eukaryota</taxon>
        <taxon>Metazoa</taxon>
        <taxon>Chordata</taxon>
        <taxon>Craniata</taxon>
        <taxon>Vertebrata</taxon>
        <taxon>Euteleostomi</taxon>
        <taxon>Actinopterygii</taxon>
        <taxon>Neopterygii</taxon>
        <taxon>Teleostei</taxon>
        <taxon>Neoteleostei</taxon>
        <taxon>Acanthomorphata</taxon>
        <taxon>Anabantaria</taxon>
        <taxon>Anabantiformes</taxon>
        <taxon>Channoidei</taxon>
        <taxon>Channidae</taxon>
        <taxon>Channa</taxon>
    </lineage>
</organism>
<evidence type="ECO:0000313" key="2">
    <source>
        <dbReference type="Proteomes" id="UP000503349"/>
    </source>
</evidence>
<keyword evidence="1" id="KW-0808">Transferase</keyword>
<dbReference type="Proteomes" id="UP000503349">
    <property type="component" value="Chromosome 21"/>
</dbReference>
<reference evidence="1 2" key="1">
    <citation type="submission" date="2019-02" db="EMBL/GenBank/DDBJ databases">
        <title>Opniocepnalus argus genome.</title>
        <authorList>
            <person name="Zhou C."/>
            <person name="Xiao S."/>
        </authorList>
    </citation>
    <scope>NUCLEOTIDE SEQUENCE [LARGE SCALE GENOMIC DNA]</scope>
    <source>
        <strain evidence="1">OARG1902GOOAL</strain>
        <tissue evidence="1">Muscle</tissue>
    </source>
</reference>
<reference evidence="2" key="2">
    <citation type="submission" date="2019-02" db="EMBL/GenBank/DDBJ databases">
        <title>Opniocepnalus argus Var Kimnra genome.</title>
        <authorList>
            <person name="Zhou C."/>
            <person name="Xiao S."/>
        </authorList>
    </citation>
    <scope>NUCLEOTIDE SEQUENCE [LARGE SCALE GENOMIC DNA]</scope>
</reference>
<dbReference type="AlphaFoldDB" id="A0A6G1QS92"/>
<sequence>MEKMKRIKKRLSLTLRASQTIDESLSELAEQMTIEDSGTMDNEPFMRNGRPPTSHSMHSFLHQYTGSFKKPPLRRPHSVIGGTLGSFMAMPRNGSRLGVSAFSLSREFRVTTSDHCPHVDLAQFLRRMPFLTQPSQISPRLGPALHTCDPVVRGPTELRPPPV</sequence>
<keyword evidence="1" id="KW-0418">Kinase</keyword>
<name>A0A6G1QS92_CHAAH</name>
<protein>
    <submittedName>
        <fullName evidence="1">Cyclin-dependent kinase 17</fullName>
    </submittedName>
</protein>
<evidence type="ECO:0000313" key="1">
    <source>
        <dbReference type="EMBL" id="KAF3704946.1"/>
    </source>
</evidence>
<accession>A0A6G1QS92</accession>